<dbReference type="PANTHER" id="PTHR30468:SF5">
    <property type="entry name" value="ALPHA-KETOGLUTARATE-DEPENDENT SULFATE ESTER DIOXYGENASE"/>
    <property type="match status" value="1"/>
</dbReference>
<evidence type="ECO:0000256" key="1">
    <source>
        <dbReference type="ARBA" id="ARBA00001954"/>
    </source>
</evidence>
<dbReference type="Pfam" id="PF02668">
    <property type="entry name" value="TauD"/>
    <property type="match status" value="1"/>
</dbReference>
<keyword evidence="9" id="KW-1185">Reference proteome</keyword>
<comment type="cofactor">
    <cofactor evidence="1">
        <name>Fe(2+)</name>
        <dbReference type="ChEBI" id="CHEBI:29033"/>
    </cofactor>
</comment>
<dbReference type="InterPro" id="IPR042098">
    <property type="entry name" value="TauD-like_sf"/>
</dbReference>
<keyword evidence="6" id="KW-0408">Iron</keyword>
<keyword evidence="3" id="KW-0479">Metal-binding</keyword>
<evidence type="ECO:0000313" key="9">
    <source>
        <dbReference type="Proteomes" id="UP001497493"/>
    </source>
</evidence>
<dbReference type="EC" id="1.14.11.-" evidence="8"/>
<reference evidence="8 9" key="1">
    <citation type="submission" date="2024-04" db="EMBL/GenBank/DDBJ databases">
        <authorList>
            <person name="Cremers G."/>
        </authorList>
    </citation>
    <scope>NUCLEOTIDE SEQUENCE [LARGE SCALE GENOMIC DNA]</scope>
    <source>
        <strain evidence="8">MeCH1-AG</strain>
    </source>
</reference>
<name>A0ABP1C869_9GAMM</name>
<sequence length="300" mass="33696">MTAISHRPATKACLDIRPLAPSLGAEIHGVTLAGDLPPATVEAIRQAIFRYKVVFFRGQHHLDDRGQEAFARLLGPIAPHPTASIVEGTETIQNFDAKDFLASFWHTDVTFIDRYPQFSVLRGVVIPPLGGDTVWANTVAAYGALPRELQALADRLWALHTNDREYPGRQANGVPLERLLRDHAKYETEQPLVQIHPYTGERALILGDIFRRFIGYDGETSDLLFRLFQRYITRLENTVRWRWAEGDVAVWDNRATQHRALDDFGAAPRIVRRVLVPGEPGIGVDGRRSVTRRKPEALAA</sequence>
<evidence type="ECO:0000256" key="6">
    <source>
        <dbReference type="ARBA" id="ARBA00023004"/>
    </source>
</evidence>
<keyword evidence="4 8" id="KW-0223">Dioxygenase</keyword>
<dbReference type="RefSeq" id="WP_348759878.1">
    <property type="nucleotide sequence ID" value="NZ_OZ026884.1"/>
</dbReference>
<dbReference type="EMBL" id="OZ026884">
    <property type="protein sequence ID" value="CAL1240394.1"/>
    <property type="molecule type" value="Genomic_DNA"/>
</dbReference>
<dbReference type="Proteomes" id="UP001497493">
    <property type="component" value="Chromosome"/>
</dbReference>
<accession>A0ABP1C869</accession>
<proteinExistence type="inferred from homology"/>
<evidence type="ECO:0000259" key="7">
    <source>
        <dbReference type="Pfam" id="PF02668"/>
    </source>
</evidence>
<feature type="domain" description="TauD/TfdA-like" evidence="7">
    <location>
        <begin position="15"/>
        <end position="274"/>
    </location>
</feature>
<dbReference type="Gene3D" id="3.60.130.10">
    <property type="entry name" value="Clavaminate synthase-like"/>
    <property type="match status" value="1"/>
</dbReference>
<dbReference type="SUPFAM" id="SSF51197">
    <property type="entry name" value="Clavaminate synthase-like"/>
    <property type="match status" value="1"/>
</dbReference>
<evidence type="ECO:0000313" key="8">
    <source>
        <dbReference type="EMBL" id="CAL1240394.1"/>
    </source>
</evidence>
<dbReference type="InterPro" id="IPR051323">
    <property type="entry name" value="AtsK-like"/>
</dbReference>
<gene>
    <name evidence="8" type="primary">atsK</name>
    <name evidence="8" type="ORF">MECH1_V1_1618</name>
</gene>
<evidence type="ECO:0000256" key="5">
    <source>
        <dbReference type="ARBA" id="ARBA00023002"/>
    </source>
</evidence>
<evidence type="ECO:0000256" key="2">
    <source>
        <dbReference type="ARBA" id="ARBA00005896"/>
    </source>
</evidence>
<comment type="similarity">
    <text evidence="2">Belongs to the TfdA dioxygenase family.</text>
</comment>
<evidence type="ECO:0000256" key="4">
    <source>
        <dbReference type="ARBA" id="ARBA00022964"/>
    </source>
</evidence>
<evidence type="ECO:0000256" key="3">
    <source>
        <dbReference type="ARBA" id="ARBA00022723"/>
    </source>
</evidence>
<dbReference type="InterPro" id="IPR003819">
    <property type="entry name" value="TauD/TfdA-like"/>
</dbReference>
<protein>
    <submittedName>
        <fullName evidence="8">Alpha-ketoglutarate-dependent sulfate ester dioxygenase</fullName>
        <ecNumber evidence="8">1.14.11.-</ecNumber>
    </submittedName>
</protein>
<organism evidence="8 9">
    <name type="scientific">Candidatus Methylocalor cossyra</name>
    <dbReference type="NCBI Taxonomy" id="3108543"/>
    <lineage>
        <taxon>Bacteria</taxon>
        <taxon>Pseudomonadati</taxon>
        <taxon>Pseudomonadota</taxon>
        <taxon>Gammaproteobacteria</taxon>
        <taxon>Methylococcales</taxon>
        <taxon>Methylococcaceae</taxon>
        <taxon>Candidatus Methylocalor</taxon>
    </lineage>
</organism>
<dbReference type="PANTHER" id="PTHR30468">
    <property type="entry name" value="ALPHA-KETOGLUTARATE-DEPENDENT SULFONATE DIOXYGENASE"/>
    <property type="match status" value="1"/>
</dbReference>
<keyword evidence="5 8" id="KW-0560">Oxidoreductase</keyword>
<dbReference type="GO" id="GO:0051213">
    <property type="term" value="F:dioxygenase activity"/>
    <property type="evidence" value="ECO:0007669"/>
    <property type="project" value="UniProtKB-KW"/>
</dbReference>